<proteinExistence type="predicted"/>
<dbReference type="GO" id="GO:0003700">
    <property type="term" value="F:DNA-binding transcription factor activity"/>
    <property type="evidence" value="ECO:0007669"/>
    <property type="project" value="TreeGrafter"/>
</dbReference>
<dbReference type="KEGG" id="psey:GU243_24025"/>
<dbReference type="AlphaFoldDB" id="A0A6P1NS64"/>
<evidence type="ECO:0000313" key="6">
    <source>
        <dbReference type="Proteomes" id="UP000464186"/>
    </source>
</evidence>
<sequence>MTATLTDVATRAGVSLATASRAFKDPSMLATDTRQRVMVAAHEVGYGAPAYSGSRTFGVVVPDLSYAVLSAQTKAIQNQAWHGRHRMVLADTSEDTGREKEILERMSRELDGIVLISPRLSPSDIQAAAGAVPLVIIDAQVANTPCVLMDVTQGLREAVEHLQALGHRKIVYVPGPATSWANARRQDVLVRLCAERDVALVMVGNQTASLLGGMSAAAAVVSSGATAVIAYNDRVALGVMSGIRDMGLRCPEDLSIVGIDDIDMAAVSEPGLTSVRLAVDRSGALALEMLLDLITGRPLARKEVGLESQLIVRRSTSVARPAT</sequence>
<keyword evidence="3" id="KW-0804">Transcription</keyword>
<dbReference type="SUPFAM" id="SSF53822">
    <property type="entry name" value="Periplasmic binding protein-like I"/>
    <property type="match status" value="1"/>
</dbReference>
<dbReference type="Pfam" id="PF00356">
    <property type="entry name" value="LacI"/>
    <property type="match status" value="1"/>
</dbReference>
<dbReference type="Pfam" id="PF13377">
    <property type="entry name" value="Peripla_BP_3"/>
    <property type="match status" value="1"/>
</dbReference>
<dbReference type="Gene3D" id="1.10.260.40">
    <property type="entry name" value="lambda repressor-like DNA-binding domains"/>
    <property type="match status" value="1"/>
</dbReference>
<name>A0A6P1NS64_9MICC</name>
<dbReference type="PANTHER" id="PTHR30146:SF138">
    <property type="entry name" value="TRANSCRIPTIONAL REGULATORY PROTEIN"/>
    <property type="match status" value="1"/>
</dbReference>
<feature type="domain" description="HTH lacI-type" evidence="4">
    <location>
        <begin position="3"/>
        <end position="46"/>
    </location>
</feature>
<dbReference type="InterPro" id="IPR046335">
    <property type="entry name" value="LacI/GalR-like_sensor"/>
</dbReference>
<accession>A0A6P1NS64</accession>
<protein>
    <submittedName>
        <fullName evidence="5">Substrate-binding domain-containing protein</fullName>
    </submittedName>
</protein>
<evidence type="ECO:0000256" key="3">
    <source>
        <dbReference type="ARBA" id="ARBA00023163"/>
    </source>
</evidence>
<keyword evidence="1" id="KW-0805">Transcription regulation</keyword>
<dbReference type="InterPro" id="IPR000843">
    <property type="entry name" value="HTH_LacI"/>
</dbReference>
<dbReference type="InterPro" id="IPR028082">
    <property type="entry name" value="Peripla_BP_I"/>
</dbReference>
<organism evidence="5 6">
    <name type="scientific">Pseudarthrobacter psychrotolerans</name>
    <dbReference type="NCBI Taxonomy" id="2697569"/>
    <lineage>
        <taxon>Bacteria</taxon>
        <taxon>Bacillati</taxon>
        <taxon>Actinomycetota</taxon>
        <taxon>Actinomycetes</taxon>
        <taxon>Micrococcales</taxon>
        <taxon>Micrococcaceae</taxon>
        <taxon>Pseudarthrobacter</taxon>
    </lineage>
</organism>
<dbReference type="Proteomes" id="UP000464186">
    <property type="component" value="Plasmid unnamed2"/>
</dbReference>
<dbReference type="Gene3D" id="3.40.50.2300">
    <property type="match status" value="2"/>
</dbReference>
<gene>
    <name evidence="5" type="ORF">GU243_24025</name>
</gene>
<dbReference type="EMBL" id="CP047900">
    <property type="protein sequence ID" value="QHK22629.1"/>
    <property type="molecule type" value="Genomic_DNA"/>
</dbReference>
<evidence type="ECO:0000256" key="2">
    <source>
        <dbReference type="ARBA" id="ARBA00023125"/>
    </source>
</evidence>
<keyword evidence="6" id="KW-1185">Reference proteome</keyword>
<reference evidence="5 6" key="1">
    <citation type="submission" date="2020-01" db="EMBL/GenBank/DDBJ databases">
        <title>Pseudarthrobacter psychrotolerans sp. nov., isolated from antarctic soil.</title>
        <authorList>
            <person name="Shin Y."/>
            <person name="Park W."/>
        </authorList>
    </citation>
    <scope>NUCLEOTIDE SEQUENCE [LARGE SCALE GENOMIC DNA]</scope>
    <source>
        <strain evidence="5 6">YJ56</strain>
        <plasmid evidence="5 6">unnamed2</plasmid>
    </source>
</reference>
<evidence type="ECO:0000259" key="4">
    <source>
        <dbReference type="PROSITE" id="PS50932"/>
    </source>
</evidence>
<dbReference type="CDD" id="cd06267">
    <property type="entry name" value="PBP1_LacI_sugar_binding-like"/>
    <property type="match status" value="1"/>
</dbReference>
<keyword evidence="5" id="KW-0614">Plasmid</keyword>
<geneLocation type="plasmid" evidence="5 6">
    <name>unnamed2</name>
</geneLocation>
<dbReference type="SUPFAM" id="SSF47413">
    <property type="entry name" value="lambda repressor-like DNA-binding domains"/>
    <property type="match status" value="1"/>
</dbReference>
<evidence type="ECO:0000256" key="1">
    <source>
        <dbReference type="ARBA" id="ARBA00023015"/>
    </source>
</evidence>
<dbReference type="GO" id="GO:0000976">
    <property type="term" value="F:transcription cis-regulatory region binding"/>
    <property type="evidence" value="ECO:0007669"/>
    <property type="project" value="TreeGrafter"/>
</dbReference>
<keyword evidence="2" id="KW-0238">DNA-binding</keyword>
<evidence type="ECO:0000313" key="5">
    <source>
        <dbReference type="EMBL" id="QHK22629.1"/>
    </source>
</evidence>
<dbReference type="PANTHER" id="PTHR30146">
    <property type="entry name" value="LACI-RELATED TRANSCRIPTIONAL REPRESSOR"/>
    <property type="match status" value="1"/>
</dbReference>
<dbReference type="SMART" id="SM00354">
    <property type="entry name" value="HTH_LACI"/>
    <property type="match status" value="1"/>
</dbReference>
<dbReference type="PROSITE" id="PS50932">
    <property type="entry name" value="HTH_LACI_2"/>
    <property type="match status" value="1"/>
</dbReference>
<dbReference type="CDD" id="cd01392">
    <property type="entry name" value="HTH_LacI"/>
    <property type="match status" value="1"/>
</dbReference>
<dbReference type="InterPro" id="IPR010982">
    <property type="entry name" value="Lambda_DNA-bd_dom_sf"/>
</dbReference>